<feature type="compositionally biased region" description="Basic residues" evidence="4">
    <location>
        <begin position="744"/>
        <end position="760"/>
    </location>
</feature>
<sequence length="851" mass="93295">MIDEILQLISHVSSCRPDIFTSGSRRNVPVLWRHRRMGCLRFDWRNGVGGEITTVKYFTQPLMPPDIIIDSNTAATDNTSVYAIRARYGINAAPRFLNLDADITVSPPIPIGKLIYTVYATDDDISDTTITQLMYNCSTKSNYFTFNNTTQEVTVIANLSSKVGYECLTFTVQDICQNTDTGRLCITIHNDPPSVACIPQTASVVESTSGNTNITTLNVSDSNDDVVTCSLLGTSPSGSQFRLQQDSGAYIIYTNANPNFRVAANDKYSIYISCTDGKTSTSVICGVKIVPSQRPTIINLPTGAIQLTQNLENHTIERYNFFITVTDGYNTVINTLNVTISGINYAPVLTNLPLAYKLTVQENTAIGTSLYQVTAADKNNDSLVYSVVSLPVNGTDYFSIDSSNGIISTIGELDFEKMTFKSFTLTVSVTDGKLSASGTLVVQVLDVNERPSFEQSAYTIQANESVAGTRLPDPRFNVSESDAGDYVKFSHDCGVYTSYIRMDPNNGLLTFAEDYDLDGTGNPTLINCTVKATDKGGLTATANLSIIINETNDHRPIFMYPSYTFYAYNDSTVGLLLGNISATDADIGTNGMFNFSSNQNGLSKVYFDVSSTGQVTLLSNLSGVLGGAKLQFTVLVTDFGSPPLYGSAQVTVIILEGSTTSAPVTTARYKTFLRDEGNIAWFSLALLTGLIVMVITTFICVRYICEWPSNFDPLKTCTTELRKLNFCKDSRINRNAEPQPNISSRRKIMRPRSPPRKRPPRAMMRSSPTPSVSAMITPHTNSGQMREETMDDTSVQMWFSPTPPMTSMMISPQATNTQMRAMITVNVHSKTNLQRQNALASIITFVVIDLD</sequence>
<keyword evidence="5" id="KW-0472">Membrane</keyword>
<evidence type="ECO:0000256" key="3">
    <source>
        <dbReference type="PROSITE-ProRule" id="PRU00043"/>
    </source>
</evidence>
<dbReference type="CDD" id="cd11304">
    <property type="entry name" value="Cadherin_repeat"/>
    <property type="match status" value="2"/>
</dbReference>
<evidence type="ECO:0000256" key="4">
    <source>
        <dbReference type="SAM" id="MobiDB-lite"/>
    </source>
</evidence>
<keyword evidence="3" id="KW-0106">Calcium</keyword>
<feature type="transmembrane region" description="Helical" evidence="5">
    <location>
        <begin position="679"/>
        <end position="705"/>
    </location>
</feature>
<name>A0ABD3WJ60_SINWO</name>
<feature type="compositionally biased region" description="Low complexity" evidence="4">
    <location>
        <begin position="761"/>
        <end position="771"/>
    </location>
</feature>
<gene>
    <name evidence="7" type="ORF">ACJMK2_035984</name>
</gene>
<proteinExistence type="predicted"/>
<dbReference type="InterPro" id="IPR002126">
    <property type="entry name" value="Cadherin-like_dom"/>
</dbReference>
<dbReference type="EMBL" id="JBJQND010000006">
    <property type="protein sequence ID" value="KAL3872783.1"/>
    <property type="molecule type" value="Genomic_DNA"/>
</dbReference>
<feature type="compositionally biased region" description="Polar residues" evidence="4">
    <location>
        <begin position="772"/>
        <end position="784"/>
    </location>
</feature>
<feature type="domain" description="Cadherin" evidence="6">
    <location>
        <begin position="352"/>
        <end position="453"/>
    </location>
</feature>
<dbReference type="GO" id="GO:0007155">
    <property type="term" value="P:cell adhesion"/>
    <property type="evidence" value="ECO:0007669"/>
    <property type="project" value="UniProtKB-KW"/>
</dbReference>
<dbReference type="Pfam" id="PF00028">
    <property type="entry name" value="Cadherin"/>
    <property type="match status" value="1"/>
</dbReference>
<keyword evidence="2 5" id="KW-1133">Transmembrane helix</keyword>
<dbReference type="InterPro" id="IPR015919">
    <property type="entry name" value="Cadherin-like_sf"/>
</dbReference>
<dbReference type="AlphaFoldDB" id="A0ABD3WJ60"/>
<dbReference type="GO" id="GO:0005886">
    <property type="term" value="C:plasma membrane"/>
    <property type="evidence" value="ECO:0007669"/>
    <property type="project" value="UniProtKB-SubCell"/>
</dbReference>
<dbReference type="GO" id="GO:0005509">
    <property type="term" value="F:calcium ion binding"/>
    <property type="evidence" value="ECO:0007669"/>
    <property type="project" value="UniProtKB-UniRule"/>
</dbReference>
<dbReference type="PANTHER" id="PTHR24026">
    <property type="entry name" value="FAT ATYPICAL CADHERIN-RELATED"/>
    <property type="match status" value="1"/>
</dbReference>
<dbReference type="PROSITE" id="PS50268">
    <property type="entry name" value="CADHERIN_2"/>
    <property type="match status" value="4"/>
</dbReference>
<dbReference type="PRINTS" id="PR00205">
    <property type="entry name" value="CADHERIN"/>
</dbReference>
<keyword evidence="8" id="KW-1185">Reference proteome</keyword>
<comment type="caution">
    <text evidence="7">The sequence shown here is derived from an EMBL/GenBank/DDBJ whole genome shotgun (WGS) entry which is preliminary data.</text>
</comment>
<feature type="domain" description="Cadherin" evidence="6">
    <location>
        <begin position="559"/>
        <end position="665"/>
    </location>
</feature>
<feature type="domain" description="Cadherin" evidence="6">
    <location>
        <begin position="475"/>
        <end position="558"/>
    </location>
</feature>
<evidence type="ECO:0000256" key="2">
    <source>
        <dbReference type="ARBA" id="ARBA00022989"/>
    </source>
</evidence>
<accession>A0ABD3WJ60</accession>
<feature type="region of interest" description="Disordered" evidence="4">
    <location>
        <begin position="733"/>
        <end position="788"/>
    </location>
</feature>
<protein>
    <recommendedName>
        <fullName evidence="6">Cadherin domain-containing protein</fullName>
    </recommendedName>
</protein>
<feature type="domain" description="Cadherin" evidence="6">
    <location>
        <begin position="196"/>
        <end position="349"/>
    </location>
</feature>
<organism evidence="7 8">
    <name type="scientific">Sinanodonta woodiana</name>
    <name type="common">Chinese pond mussel</name>
    <name type="synonym">Anodonta woodiana</name>
    <dbReference type="NCBI Taxonomy" id="1069815"/>
    <lineage>
        <taxon>Eukaryota</taxon>
        <taxon>Metazoa</taxon>
        <taxon>Spiralia</taxon>
        <taxon>Lophotrochozoa</taxon>
        <taxon>Mollusca</taxon>
        <taxon>Bivalvia</taxon>
        <taxon>Autobranchia</taxon>
        <taxon>Heteroconchia</taxon>
        <taxon>Palaeoheterodonta</taxon>
        <taxon>Unionida</taxon>
        <taxon>Unionoidea</taxon>
        <taxon>Unionidae</taxon>
        <taxon>Unioninae</taxon>
        <taxon>Sinanodonta</taxon>
    </lineage>
</organism>
<dbReference type="Proteomes" id="UP001634394">
    <property type="component" value="Unassembled WGS sequence"/>
</dbReference>
<evidence type="ECO:0000256" key="1">
    <source>
        <dbReference type="ARBA" id="ARBA00022692"/>
    </source>
</evidence>
<dbReference type="Gene3D" id="2.60.40.60">
    <property type="entry name" value="Cadherins"/>
    <property type="match status" value="5"/>
</dbReference>
<dbReference type="SUPFAM" id="SSF49313">
    <property type="entry name" value="Cadherin-like"/>
    <property type="match status" value="5"/>
</dbReference>
<evidence type="ECO:0000313" key="8">
    <source>
        <dbReference type="Proteomes" id="UP001634394"/>
    </source>
</evidence>
<dbReference type="PANTHER" id="PTHR24026:SF126">
    <property type="entry name" value="PROTOCADHERIN FAT 4"/>
    <property type="match status" value="1"/>
</dbReference>
<reference evidence="7 8" key="1">
    <citation type="submission" date="2024-11" db="EMBL/GenBank/DDBJ databases">
        <title>Chromosome-level genome assembly of the freshwater bivalve Anodonta woodiana.</title>
        <authorList>
            <person name="Chen X."/>
        </authorList>
    </citation>
    <scope>NUCLEOTIDE SEQUENCE [LARGE SCALE GENOMIC DNA]</scope>
    <source>
        <strain evidence="7">MN2024</strain>
        <tissue evidence="7">Gills</tissue>
    </source>
</reference>
<evidence type="ECO:0000256" key="5">
    <source>
        <dbReference type="SAM" id="Phobius"/>
    </source>
</evidence>
<evidence type="ECO:0000313" key="7">
    <source>
        <dbReference type="EMBL" id="KAL3872783.1"/>
    </source>
</evidence>
<dbReference type="SMART" id="SM00112">
    <property type="entry name" value="CA"/>
    <property type="match status" value="4"/>
</dbReference>
<keyword evidence="1 5" id="KW-0812">Transmembrane</keyword>
<evidence type="ECO:0000259" key="6">
    <source>
        <dbReference type="PROSITE" id="PS50268"/>
    </source>
</evidence>